<gene>
    <name evidence="2" type="ORF">EQG68_09820</name>
</gene>
<dbReference type="EMBL" id="SBKQ01000009">
    <property type="protein sequence ID" value="RXR31547.1"/>
    <property type="molecule type" value="Genomic_DNA"/>
</dbReference>
<feature type="chain" id="PRO_5020457106" evidence="1">
    <location>
        <begin position="25"/>
        <end position="252"/>
    </location>
</feature>
<dbReference type="AlphaFoldDB" id="A0A4Q1KNT8"/>
<feature type="signal peptide" evidence="1">
    <location>
        <begin position="1"/>
        <end position="24"/>
    </location>
</feature>
<sequence length="252" mass="29836">MKNNSFYCKRILFVFGLFISTSYAQIKTNNENIWLHYVGKNKLTEKLSFTLEATMRYANGFSEKQQYFVRPSIDYQLTKSFIGSIGYTHYTTYVYGNPSLNRINTPEDHFWVQGTYMHQKGKLKFTHRLRDEFRFVGIATQQTNGAFEITDYEYRNRLRYMVLVNFPLLKKEDTTKLFSILGDEVFMNIGSNAGKTFLNQNRIIGGIGYNLNKNHQLQLCYIQQHIWNFSNTLQEDNPTVRLSYITNFDWRK</sequence>
<evidence type="ECO:0000313" key="3">
    <source>
        <dbReference type="Proteomes" id="UP000289734"/>
    </source>
</evidence>
<proteinExistence type="predicted"/>
<dbReference type="OrthoDB" id="1118734at2"/>
<dbReference type="RefSeq" id="WP_129464713.1">
    <property type="nucleotide sequence ID" value="NZ_SBKQ01000009.1"/>
</dbReference>
<keyword evidence="1" id="KW-0732">Signal</keyword>
<reference evidence="3" key="1">
    <citation type="submission" date="2019-01" db="EMBL/GenBank/DDBJ databases">
        <title>Cytophagaceae bacterium strain CAR-16.</title>
        <authorList>
            <person name="Chen W.-M."/>
        </authorList>
    </citation>
    <scope>NUCLEOTIDE SEQUENCE [LARGE SCALE GENOMIC DNA]</scope>
    <source>
        <strain evidence="3">ICH-30</strain>
    </source>
</reference>
<dbReference type="InterPro" id="IPR019619">
    <property type="entry name" value="DUF2490"/>
</dbReference>
<evidence type="ECO:0000313" key="2">
    <source>
        <dbReference type="EMBL" id="RXR31547.1"/>
    </source>
</evidence>
<protein>
    <submittedName>
        <fullName evidence="2">DUF2490 domain-containing protein</fullName>
    </submittedName>
</protein>
<organism evidence="2 3">
    <name type="scientific">Flavobacterium piscinae</name>
    <dbReference type="NCBI Taxonomy" id="2506424"/>
    <lineage>
        <taxon>Bacteria</taxon>
        <taxon>Pseudomonadati</taxon>
        <taxon>Bacteroidota</taxon>
        <taxon>Flavobacteriia</taxon>
        <taxon>Flavobacteriales</taxon>
        <taxon>Flavobacteriaceae</taxon>
        <taxon>Flavobacterium</taxon>
    </lineage>
</organism>
<evidence type="ECO:0000256" key="1">
    <source>
        <dbReference type="SAM" id="SignalP"/>
    </source>
</evidence>
<accession>A0A4Q1KNT8</accession>
<dbReference type="Proteomes" id="UP000289734">
    <property type="component" value="Unassembled WGS sequence"/>
</dbReference>
<comment type="caution">
    <text evidence="2">The sequence shown here is derived from an EMBL/GenBank/DDBJ whole genome shotgun (WGS) entry which is preliminary data.</text>
</comment>
<dbReference type="Pfam" id="PF10677">
    <property type="entry name" value="DUF2490"/>
    <property type="match status" value="1"/>
</dbReference>
<keyword evidence="3" id="KW-1185">Reference proteome</keyword>
<name>A0A4Q1KNT8_9FLAO</name>